<reference evidence="12" key="1">
    <citation type="submission" date="2016-02" db="EMBL/GenBank/DDBJ databases">
        <title>Comparative genomics of biotechnologically important yeasts.</title>
        <authorList>
            <consortium name="DOE Joint Genome Institute"/>
            <person name="Riley R."/>
            <person name="Haridas S."/>
            <person name="Wolfe K.H."/>
            <person name="Lopes M.R."/>
            <person name="Hittinger C.T."/>
            <person name="Goker M."/>
            <person name="Salamov A."/>
            <person name="Wisecaver J."/>
            <person name="Long T.M."/>
            <person name="Aerts A.L."/>
            <person name="Barry K."/>
            <person name="Choi C."/>
            <person name="Clum A."/>
            <person name="Coughlan A.Y."/>
            <person name="Deshpande S."/>
            <person name="Douglass A.P."/>
            <person name="Hanson S.J."/>
            <person name="Klenk H.-P."/>
            <person name="Labutti K."/>
            <person name="Lapidus A."/>
            <person name="Lindquist E."/>
            <person name="Lipzen A."/>
            <person name="Meier-Kolthoff J.P."/>
            <person name="Ohm R.A."/>
            <person name="Otillar R.P."/>
            <person name="Pangilinan J."/>
            <person name="Peng Y."/>
            <person name="Rokas A."/>
            <person name="Rosa C.A."/>
            <person name="Scheuner C."/>
            <person name="Sibirny A.A."/>
            <person name="Slot J.C."/>
            <person name="Stielow J.B."/>
            <person name="Sun H."/>
            <person name="Kurtzman C.P."/>
            <person name="Blackwell M."/>
            <person name="Jeffries T.W."/>
            <person name="Grigoriev I.V."/>
        </authorList>
    </citation>
    <scope>NUCLEOTIDE SEQUENCE [LARGE SCALE GENOMIC DNA]</scope>
    <source>
        <strain evidence="12">NRRL Y-17796</strain>
    </source>
</reference>
<evidence type="ECO:0000259" key="10">
    <source>
        <dbReference type="PROSITE" id="PS50195"/>
    </source>
</evidence>
<dbReference type="PANTHER" id="PTHR47554">
    <property type="entry name" value="SORTING NEXIN MVP1"/>
    <property type="match status" value="1"/>
</dbReference>
<evidence type="ECO:0000313" key="12">
    <source>
        <dbReference type="Proteomes" id="UP000095023"/>
    </source>
</evidence>
<evidence type="ECO:0000256" key="8">
    <source>
        <dbReference type="ARBA" id="ARBA00023136"/>
    </source>
</evidence>
<sequence>MSLFGEDQDASDSLFGSMPIQRSRDNPIDDSDVQQVSGVWAQSTATNADLNLPEGYSAAKILQGVKVPQIYIDAYHFAGPVDGSVNTGALRDLLSKAHLSVDQMDTIEGIILSDRHAGSRITQNSWNTAMALIALAQQGDTPSLDLIEMRKSNLPIPHLDLPSSAFRLKPDANDSEIGQKIQITTPLSKSPELHTRSISNNTNKGTNTSYRSEPIAAPRPIRPSGASALDPWGSDRLSSLSLHSDQSFPTPMLDGPRDDDTVFITVMPEKEGVFLFRHVTYLIELKGVNKPKVVRRYSDFVWLFEALIKRYPCRIVPVLPPKKLQVNGHYLSSDIKFLERRRRGLTRFVTQLLAHPILSRETLVTMFVSTPTELSTWRKSTDLHIVEEYEDKNFDTTVPESFITNWSTYESLIETTRASLNDAIAYYAQTCKLLDRINTRKMHIGIDHHHIASRLRYIASSNQQLYCISTSETGQDGGELERIADGLISTAKVLDGFQSISVDESGAWDIGVLEDLKRIKDNLLAVAEMFQRFDKAIANNIPQLERRVESNENRLRRLMESSSHSESGSNGNANAKIASEISRLQKLIENDTKQIALLVEREWIIKYNLFKELDFLQNSEFDISKALQNWAWERVKYAELLADTFRNLASSVQSMPISRE</sequence>
<comment type="subcellular location">
    <subcellularLocation>
        <location evidence="2">Cytoplasm</location>
    </subcellularLocation>
    <subcellularLocation>
        <location evidence="1">Membrane</location>
        <topology evidence="1">Peripheral membrane protein</topology>
        <orientation evidence="1">Cytoplasmic side</orientation>
    </subcellularLocation>
</comment>
<dbReference type="Pfam" id="PF00787">
    <property type="entry name" value="PX"/>
    <property type="match status" value="1"/>
</dbReference>
<dbReference type="InterPro" id="IPR028662">
    <property type="entry name" value="SNX8/Mvp1"/>
</dbReference>
<name>A0A1E4TBI3_9ASCO</name>
<gene>
    <name evidence="11" type="ORF">CANCADRAFT_45577</name>
</gene>
<evidence type="ECO:0000256" key="3">
    <source>
        <dbReference type="ARBA" id="ARBA00010883"/>
    </source>
</evidence>
<dbReference type="Gene3D" id="1.10.238.10">
    <property type="entry name" value="EF-hand"/>
    <property type="match status" value="1"/>
</dbReference>
<dbReference type="SMART" id="SM00312">
    <property type="entry name" value="PX"/>
    <property type="match status" value="1"/>
</dbReference>
<feature type="domain" description="PX" evidence="10">
    <location>
        <begin position="259"/>
        <end position="374"/>
    </location>
</feature>
<evidence type="ECO:0000256" key="7">
    <source>
        <dbReference type="ARBA" id="ARBA00022927"/>
    </source>
</evidence>
<comment type="similarity">
    <text evidence="3">Belongs to the sorting nexin family.</text>
</comment>
<feature type="region of interest" description="Disordered" evidence="9">
    <location>
        <begin position="1"/>
        <end position="36"/>
    </location>
</feature>
<evidence type="ECO:0000313" key="11">
    <source>
        <dbReference type="EMBL" id="ODV89114.1"/>
    </source>
</evidence>
<dbReference type="GO" id="GO:0005768">
    <property type="term" value="C:endosome"/>
    <property type="evidence" value="ECO:0007669"/>
    <property type="project" value="TreeGrafter"/>
</dbReference>
<dbReference type="Pfam" id="PF19566">
    <property type="entry name" value="Snx8_BAR_dom"/>
    <property type="match status" value="1"/>
</dbReference>
<dbReference type="InterPro" id="IPR045734">
    <property type="entry name" value="Snx8_BAR_dom"/>
</dbReference>
<dbReference type="GO" id="GO:0042147">
    <property type="term" value="P:retrograde transport, endosome to Golgi"/>
    <property type="evidence" value="ECO:0007669"/>
    <property type="project" value="InterPro"/>
</dbReference>
<dbReference type="InterPro" id="IPR036871">
    <property type="entry name" value="PX_dom_sf"/>
</dbReference>
<dbReference type="PANTHER" id="PTHR47554:SF1">
    <property type="entry name" value="SORTING NEXIN MVP1"/>
    <property type="match status" value="1"/>
</dbReference>
<protein>
    <recommendedName>
        <fullName evidence="4">Sorting nexin MVP1</fullName>
    </recommendedName>
</protein>
<evidence type="ECO:0000256" key="9">
    <source>
        <dbReference type="SAM" id="MobiDB-lite"/>
    </source>
</evidence>
<evidence type="ECO:0000256" key="5">
    <source>
        <dbReference type="ARBA" id="ARBA00022448"/>
    </source>
</evidence>
<dbReference type="GO" id="GO:0032266">
    <property type="term" value="F:phosphatidylinositol-3-phosphate binding"/>
    <property type="evidence" value="ECO:0007669"/>
    <property type="project" value="TreeGrafter"/>
</dbReference>
<keyword evidence="6" id="KW-0963">Cytoplasm</keyword>
<accession>A0A1E4TBI3</accession>
<dbReference type="EMBL" id="KV453843">
    <property type="protein sequence ID" value="ODV89114.1"/>
    <property type="molecule type" value="Genomic_DNA"/>
</dbReference>
<evidence type="ECO:0000256" key="6">
    <source>
        <dbReference type="ARBA" id="ARBA00022490"/>
    </source>
</evidence>
<proteinExistence type="inferred from homology"/>
<evidence type="ECO:0000256" key="4">
    <source>
        <dbReference type="ARBA" id="ARBA00014268"/>
    </source>
</evidence>
<feature type="region of interest" description="Disordered" evidence="9">
    <location>
        <begin position="182"/>
        <end position="228"/>
    </location>
</feature>
<dbReference type="OrthoDB" id="10064318at2759"/>
<feature type="compositionally biased region" description="Acidic residues" evidence="9">
    <location>
        <begin position="1"/>
        <end position="10"/>
    </location>
</feature>
<evidence type="ECO:0000256" key="1">
    <source>
        <dbReference type="ARBA" id="ARBA00004287"/>
    </source>
</evidence>
<keyword evidence="12" id="KW-1185">Reference proteome</keyword>
<dbReference type="AlphaFoldDB" id="A0A1E4TBI3"/>
<organism evidence="11 12">
    <name type="scientific">Tortispora caseinolytica NRRL Y-17796</name>
    <dbReference type="NCBI Taxonomy" id="767744"/>
    <lineage>
        <taxon>Eukaryota</taxon>
        <taxon>Fungi</taxon>
        <taxon>Dikarya</taxon>
        <taxon>Ascomycota</taxon>
        <taxon>Saccharomycotina</taxon>
        <taxon>Trigonopsidomycetes</taxon>
        <taxon>Trigonopsidales</taxon>
        <taxon>Trigonopsidaceae</taxon>
        <taxon>Tortispora</taxon>
    </lineage>
</organism>
<feature type="compositionally biased region" description="Polar residues" evidence="9">
    <location>
        <begin position="196"/>
        <end position="211"/>
    </location>
</feature>
<dbReference type="SUPFAM" id="SSF64268">
    <property type="entry name" value="PX domain"/>
    <property type="match status" value="1"/>
</dbReference>
<keyword evidence="8" id="KW-0472">Membrane</keyword>
<dbReference type="GO" id="GO:0016020">
    <property type="term" value="C:membrane"/>
    <property type="evidence" value="ECO:0007669"/>
    <property type="project" value="UniProtKB-SubCell"/>
</dbReference>
<dbReference type="Gene3D" id="3.30.1520.10">
    <property type="entry name" value="Phox-like domain"/>
    <property type="match status" value="1"/>
</dbReference>
<dbReference type="InterPro" id="IPR001683">
    <property type="entry name" value="PX_dom"/>
</dbReference>
<dbReference type="GO" id="GO:0005829">
    <property type="term" value="C:cytosol"/>
    <property type="evidence" value="ECO:0007669"/>
    <property type="project" value="GOC"/>
</dbReference>
<dbReference type="PROSITE" id="PS50195">
    <property type="entry name" value="PX"/>
    <property type="match status" value="1"/>
</dbReference>
<dbReference type="Proteomes" id="UP000095023">
    <property type="component" value="Unassembled WGS sequence"/>
</dbReference>
<keyword evidence="7" id="KW-0653">Protein transport</keyword>
<evidence type="ECO:0000256" key="2">
    <source>
        <dbReference type="ARBA" id="ARBA00004496"/>
    </source>
</evidence>
<dbReference type="GO" id="GO:0006623">
    <property type="term" value="P:protein targeting to vacuole"/>
    <property type="evidence" value="ECO:0007669"/>
    <property type="project" value="TreeGrafter"/>
</dbReference>
<keyword evidence="5" id="KW-0813">Transport</keyword>